<evidence type="ECO:0000256" key="1">
    <source>
        <dbReference type="ARBA" id="ARBA00004651"/>
    </source>
</evidence>
<dbReference type="InterPro" id="IPR024791">
    <property type="entry name" value="Cyt_c/ubiquinol_Oxase_su3"/>
</dbReference>
<dbReference type="Pfam" id="PF00510">
    <property type="entry name" value="COX3"/>
    <property type="match status" value="1"/>
</dbReference>
<dbReference type="GO" id="GO:0005886">
    <property type="term" value="C:plasma membrane"/>
    <property type="evidence" value="ECO:0007669"/>
    <property type="project" value="UniProtKB-SubCell"/>
</dbReference>
<evidence type="ECO:0000313" key="13">
    <source>
        <dbReference type="Proteomes" id="UP000702964"/>
    </source>
</evidence>
<dbReference type="InterPro" id="IPR035973">
    <property type="entry name" value="Cyt_c_oxidase_su3-like_sf"/>
</dbReference>
<feature type="transmembrane region" description="Helical" evidence="9">
    <location>
        <begin position="165"/>
        <end position="189"/>
    </location>
</feature>
<evidence type="ECO:0000256" key="2">
    <source>
        <dbReference type="ARBA" id="ARBA00010581"/>
    </source>
</evidence>
<evidence type="ECO:0000256" key="7">
    <source>
        <dbReference type="ARBA" id="ARBA00023136"/>
    </source>
</evidence>
<dbReference type="PROSITE" id="PS50855">
    <property type="entry name" value="COX1"/>
    <property type="match status" value="1"/>
</dbReference>
<feature type="domain" description="Heme-copper oxidase subunit III family profile" evidence="10">
    <location>
        <begin position="54"/>
        <end position="231"/>
    </location>
</feature>
<name>A0A8J4S8S7_9STRA</name>
<dbReference type="EMBL" id="AOFI03000057">
    <property type="protein sequence ID" value="KAF4322907.1"/>
    <property type="molecule type" value="Genomic_DNA"/>
</dbReference>
<comment type="similarity">
    <text evidence="2 8">Belongs to the cytochrome c oxidase subunit 3 family.</text>
</comment>
<comment type="function">
    <text evidence="8">Component of the cytochrome c oxidase, the last enzyme in the mitochondrial electron transport chain which drives oxidative phosphorylation. The respiratory chain contains 3 multisubunit complexes succinate dehydrogenase (complex II, CII), ubiquinol-cytochrome c oxidoreductase (cytochrome b-c1 complex, complex III, CIII) and cytochrome c oxidase (complex IV, CIV), that cooperate to transfer electrons derived from NADH and succinate to molecular oxygen, creating an electrochemical gradient over the inner membrane that drives transmembrane transport and the ATP synthase. Cytochrome c oxidase is the component of the respiratory chain that catalyzes the reduction of oxygen to water. Electrons originating from reduced cytochrome c in the intermembrane space (IMS) are transferred via the dinuclear copper A center (CU(A)) of subunit 2 and heme A of subunit 1 to the active site in subunit 1, a binuclear center (BNC) formed by heme A3 and copper B (CU(B)). The BNC reduces molecular oxygen to 2 water molecules using 4 electrons from cytochrome c in the IMS and 4 protons from the mitochondrial matrix.</text>
</comment>
<dbReference type="Proteomes" id="UP000702964">
    <property type="component" value="Unassembled WGS sequence"/>
</dbReference>
<comment type="subcellular location">
    <subcellularLocation>
        <location evidence="1">Cell membrane</location>
        <topology evidence="1">Multi-pass membrane protein</topology>
    </subcellularLocation>
</comment>
<dbReference type="CDD" id="cd02863">
    <property type="entry name" value="Ubiquinol_oxidase_III"/>
    <property type="match status" value="1"/>
</dbReference>
<feature type="transmembrane region" description="Helical" evidence="9">
    <location>
        <begin position="90"/>
        <end position="113"/>
    </location>
</feature>
<dbReference type="Pfam" id="PF00115">
    <property type="entry name" value="COX1"/>
    <property type="match status" value="1"/>
</dbReference>
<evidence type="ECO:0000256" key="5">
    <source>
        <dbReference type="ARBA" id="ARBA00022692"/>
    </source>
</evidence>
<dbReference type="InterPro" id="IPR023616">
    <property type="entry name" value="Cyt_c_oxase-like_su1_dom"/>
</dbReference>
<gene>
    <name evidence="12" type="ORF">G195_004112</name>
</gene>
<dbReference type="Gene3D" id="1.20.120.80">
    <property type="entry name" value="Cytochrome c oxidase, subunit III, four-helix bundle"/>
    <property type="match status" value="1"/>
</dbReference>
<feature type="transmembrane region" description="Helical" evidence="9">
    <location>
        <begin position="54"/>
        <end position="78"/>
    </location>
</feature>
<evidence type="ECO:0000256" key="6">
    <source>
        <dbReference type="ARBA" id="ARBA00022989"/>
    </source>
</evidence>
<feature type="transmembrane region" description="Helical" evidence="9">
    <location>
        <begin position="125"/>
        <end position="145"/>
    </location>
</feature>
<keyword evidence="7 9" id="KW-0472">Membrane</keyword>
<dbReference type="InterPro" id="IPR000883">
    <property type="entry name" value="Cyt_C_Oxase_1"/>
</dbReference>
<feature type="domain" description="Cytochrome oxidase subunit I profile" evidence="11">
    <location>
        <begin position="1"/>
        <end position="32"/>
    </location>
</feature>
<dbReference type="PROSITE" id="PS50253">
    <property type="entry name" value="COX3"/>
    <property type="match status" value="1"/>
</dbReference>
<reference evidence="12" key="1">
    <citation type="journal article" date="2015" name="Genom Data">
        <title>Draft genome sequences of Phytophthora kernoviae and Phytophthora ramorum lineage EU2 from Scotland.</title>
        <authorList>
            <person name="Sambles C."/>
            <person name="Schlenzig A."/>
            <person name="O'Neill P."/>
            <person name="Grant M."/>
            <person name="Studholme D.J."/>
        </authorList>
    </citation>
    <scope>NUCLEOTIDE SEQUENCE</scope>
    <source>
        <strain evidence="12">00238/432</strain>
    </source>
</reference>
<dbReference type="InterPro" id="IPR000298">
    <property type="entry name" value="Cyt_c_oxidase-like_su3"/>
</dbReference>
<accession>A0A8J4S8S7</accession>
<keyword evidence="4" id="KW-1003">Cell membrane</keyword>
<evidence type="ECO:0000256" key="8">
    <source>
        <dbReference type="RuleBase" id="RU003375"/>
    </source>
</evidence>
<reference evidence="12" key="2">
    <citation type="submission" date="2020-02" db="EMBL/GenBank/DDBJ databases">
        <authorList>
            <person name="Studholme D.J."/>
        </authorList>
    </citation>
    <scope>NUCLEOTIDE SEQUENCE</scope>
    <source>
        <strain evidence="12">00238/432</strain>
    </source>
</reference>
<dbReference type="GO" id="GO:0020037">
    <property type="term" value="F:heme binding"/>
    <property type="evidence" value="ECO:0007669"/>
    <property type="project" value="InterPro"/>
</dbReference>
<evidence type="ECO:0000259" key="10">
    <source>
        <dbReference type="PROSITE" id="PS50253"/>
    </source>
</evidence>
<feature type="transmembrane region" description="Helical" evidence="9">
    <location>
        <begin position="210"/>
        <end position="230"/>
    </location>
</feature>
<dbReference type="Gene3D" id="1.20.210.10">
    <property type="entry name" value="Cytochrome c oxidase-like, subunit I domain"/>
    <property type="match status" value="1"/>
</dbReference>
<sequence length="233" mass="25736">MGGVTGVMLASAPADFQFHDTYFVVAHFHYVIVVNGNLPHEPEKATLEGRNKLIGFWLFLGGETVLFGTLFATFLALRGQTNEGPTANELFHLPLVAAATFILLVSSLTSVFAIQAMHRGKRNALALWLGITVLLGLGFLCIEIYEFYEYVVHKEFGMTTSAFSSAFYTLVGFHGAHVAFGITWIGLIIGQLFRKGLTVVTAPKVYVSAMYWHFIDVVWVFIFTVVYLLGKVG</sequence>
<protein>
    <recommendedName>
        <fullName evidence="3 8">Cytochrome c oxidase subunit 3</fullName>
    </recommendedName>
</protein>
<dbReference type="InterPro" id="IPR036927">
    <property type="entry name" value="Cyt_c_oxase-like_su1_sf"/>
</dbReference>
<evidence type="ECO:0000256" key="3">
    <source>
        <dbReference type="ARBA" id="ARBA00015944"/>
    </source>
</evidence>
<keyword evidence="6 9" id="KW-1133">Transmembrane helix</keyword>
<evidence type="ECO:0000256" key="9">
    <source>
        <dbReference type="SAM" id="Phobius"/>
    </source>
</evidence>
<proteinExistence type="inferred from homology"/>
<evidence type="ECO:0000313" key="12">
    <source>
        <dbReference type="EMBL" id="KAF4322907.1"/>
    </source>
</evidence>
<dbReference type="InterPro" id="IPR033946">
    <property type="entry name" value="Ubiquinol_oxase_su3_dom"/>
</dbReference>
<dbReference type="GO" id="GO:0019646">
    <property type="term" value="P:aerobic electron transport chain"/>
    <property type="evidence" value="ECO:0007669"/>
    <property type="project" value="InterPro"/>
</dbReference>
<keyword evidence="8" id="KW-0496">Mitochondrion</keyword>
<keyword evidence="5 8" id="KW-0812">Transmembrane</keyword>
<dbReference type="PANTHER" id="PTHR11403:SF9">
    <property type="entry name" value="CYTOCHROME C OXIDASE SUBUNIT 3"/>
    <property type="match status" value="1"/>
</dbReference>
<dbReference type="FunFam" id="1.20.120.80:FF:000001">
    <property type="entry name" value="Cytochrome (Ubi)quinol oxidase subunit III"/>
    <property type="match status" value="1"/>
</dbReference>
<evidence type="ECO:0000259" key="11">
    <source>
        <dbReference type="PROSITE" id="PS50855"/>
    </source>
</evidence>
<dbReference type="PANTHER" id="PTHR11403">
    <property type="entry name" value="CYTOCHROME C OXIDASE SUBUNIT III"/>
    <property type="match status" value="1"/>
</dbReference>
<dbReference type="GO" id="GO:0004129">
    <property type="term" value="F:cytochrome-c oxidase activity"/>
    <property type="evidence" value="ECO:0007669"/>
    <property type="project" value="InterPro"/>
</dbReference>
<dbReference type="SUPFAM" id="SSF81452">
    <property type="entry name" value="Cytochrome c oxidase subunit III-like"/>
    <property type="match status" value="1"/>
</dbReference>
<dbReference type="AlphaFoldDB" id="A0A8J4S8S7"/>
<organism evidence="12 13">
    <name type="scientific">Phytophthora kernoviae 00238/432</name>
    <dbReference type="NCBI Taxonomy" id="1284355"/>
    <lineage>
        <taxon>Eukaryota</taxon>
        <taxon>Sar</taxon>
        <taxon>Stramenopiles</taxon>
        <taxon>Oomycota</taxon>
        <taxon>Peronosporomycetes</taxon>
        <taxon>Peronosporales</taxon>
        <taxon>Peronosporaceae</taxon>
        <taxon>Phytophthora</taxon>
    </lineage>
</organism>
<comment type="caution">
    <text evidence="12">The sequence shown here is derived from an EMBL/GenBank/DDBJ whole genome shotgun (WGS) entry which is preliminary data.</text>
</comment>
<dbReference type="InterPro" id="IPR013833">
    <property type="entry name" value="Cyt_c_oxidase_su3_a-hlx"/>
</dbReference>
<evidence type="ECO:0000256" key="4">
    <source>
        <dbReference type="ARBA" id="ARBA00022475"/>
    </source>
</evidence>